<organism evidence="2 3">
    <name type="scientific">Muraenolepis orangiensis</name>
    <name type="common">Patagonian moray cod</name>
    <dbReference type="NCBI Taxonomy" id="630683"/>
    <lineage>
        <taxon>Eukaryota</taxon>
        <taxon>Metazoa</taxon>
        <taxon>Chordata</taxon>
        <taxon>Craniata</taxon>
        <taxon>Vertebrata</taxon>
        <taxon>Euteleostomi</taxon>
        <taxon>Actinopterygii</taxon>
        <taxon>Neopterygii</taxon>
        <taxon>Teleostei</taxon>
        <taxon>Neoteleostei</taxon>
        <taxon>Acanthomorphata</taxon>
        <taxon>Zeiogadaria</taxon>
        <taxon>Gadariae</taxon>
        <taxon>Gadiformes</taxon>
        <taxon>Muraenolepidoidei</taxon>
        <taxon>Muraenolepididae</taxon>
        <taxon>Muraenolepis</taxon>
    </lineage>
</organism>
<dbReference type="EMBL" id="JANIIK010000039">
    <property type="protein sequence ID" value="KAJ3609300.1"/>
    <property type="molecule type" value="Genomic_DNA"/>
</dbReference>
<evidence type="ECO:0000256" key="1">
    <source>
        <dbReference type="SAM" id="MobiDB-lite"/>
    </source>
</evidence>
<keyword evidence="3" id="KW-1185">Reference proteome</keyword>
<sequence length="94" mass="10832">MVQREEERIPHEPDISSMAPEDGEEGSTQTPPLGCFVVDEGKGVWEGGGEEERRRGGEERRRGEEKRRRGEEERRRGGEEVRRGGEERRRGEEV</sequence>
<feature type="compositionally biased region" description="Basic and acidic residues" evidence="1">
    <location>
        <begin position="1"/>
        <end position="14"/>
    </location>
</feature>
<proteinExistence type="predicted"/>
<reference evidence="2" key="1">
    <citation type="submission" date="2022-07" db="EMBL/GenBank/DDBJ databases">
        <title>Chromosome-level genome of Muraenolepis orangiensis.</title>
        <authorList>
            <person name="Kim J."/>
        </authorList>
    </citation>
    <scope>NUCLEOTIDE SEQUENCE</scope>
    <source>
        <strain evidence="2">KU_S4_2022</strain>
        <tissue evidence="2">Muscle</tissue>
    </source>
</reference>
<gene>
    <name evidence="2" type="ORF">NHX12_023823</name>
</gene>
<feature type="compositionally biased region" description="Basic and acidic residues" evidence="1">
    <location>
        <begin position="50"/>
        <end position="94"/>
    </location>
</feature>
<feature type="region of interest" description="Disordered" evidence="1">
    <location>
        <begin position="1"/>
        <end position="94"/>
    </location>
</feature>
<dbReference type="Proteomes" id="UP001148018">
    <property type="component" value="Unassembled WGS sequence"/>
</dbReference>
<name>A0A9Q0EL28_9TELE</name>
<protein>
    <submittedName>
        <fullName evidence="2">Uncharacterized protein</fullName>
    </submittedName>
</protein>
<comment type="caution">
    <text evidence="2">The sequence shown here is derived from an EMBL/GenBank/DDBJ whole genome shotgun (WGS) entry which is preliminary data.</text>
</comment>
<dbReference type="AlphaFoldDB" id="A0A9Q0EL28"/>
<evidence type="ECO:0000313" key="3">
    <source>
        <dbReference type="Proteomes" id="UP001148018"/>
    </source>
</evidence>
<accession>A0A9Q0EL28</accession>
<evidence type="ECO:0000313" key="2">
    <source>
        <dbReference type="EMBL" id="KAJ3609300.1"/>
    </source>
</evidence>